<reference evidence="2 3" key="1">
    <citation type="submission" date="2015-03" db="EMBL/GenBank/DDBJ databases">
        <authorList>
            <consortium name="Pathogen Informatics"/>
        </authorList>
    </citation>
    <scope>NUCLEOTIDE SEQUENCE [LARGE SCALE GENOMIC DNA]</scope>
    <source>
        <strain evidence="2 3">Bir 185</strain>
    </source>
</reference>
<protein>
    <submittedName>
        <fullName evidence="2">Uncharacterized protein</fullName>
    </submittedName>
</protein>
<dbReference type="AlphaFoldDB" id="A0A655ABQ5"/>
<evidence type="ECO:0000313" key="3">
    <source>
        <dbReference type="Proteomes" id="UP000050164"/>
    </source>
</evidence>
<accession>A0A655ABQ5</accession>
<dbReference type="Proteomes" id="UP000050164">
    <property type="component" value="Unassembled WGS sequence"/>
</dbReference>
<evidence type="ECO:0000313" key="2">
    <source>
        <dbReference type="EMBL" id="CKS34380.1"/>
    </source>
</evidence>
<feature type="region of interest" description="Disordered" evidence="1">
    <location>
        <begin position="17"/>
        <end position="52"/>
    </location>
</feature>
<proteinExistence type="predicted"/>
<name>A0A655ABQ5_MYCTX</name>
<dbReference type="EMBL" id="CNFT01000790">
    <property type="protein sequence ID" value="CKS34380.1"/>
    <property type="molecule type" value="Genomic_DNA"/>
</dbReference>
<sequence>MPIRLDRWIRSNDSAITARTPSSNVPLAAQSRDEPDPYSLPPNTTSGMCCAA</sequence>
<organism evidence="2 3">
    <name type="scientific">Mycobacterium tuberculosis</name>
    <dbReference type="NCBI Taxonomy" id="1773"/>
    <lineage>
        <taxon>Bacteria</taxon>
        <taxon>Bacillati</taxon>
        <taxon>Actinomycetota</taxon>
        <taxon>Actinomycetes</taxon>
        <taxon>Mycobacteriales</taxon>
        <taxon>Mycobacteriaceae</taxon>
        <taxon>Mycobacterium</taxon>
        <taxon>Mycobacterium tuberculosis complex</taxon>
    </lineage>
</organism>
<gene>
    <name evidence="2" type="ORF">ERS027659_02971</name>
</gene>
<evidence type="ECO:0000256" key="1">
    <source>
        <dbReference type="SAM" id="MobiDB-lite"/>
    </source>
</evidence>
<feature type="compositionally biased region" description="Polar residues" evidence="1">
    <location>
        <begin position="41"/>
        <end position="52"/>
    </location>
</feature>